<dbReference type="PATRIC" id="fig|1354272.4.peg.2171"/>
<comment type="subcellular location">
    <subcellularLocation>
        <location evidence="1">Membrane</location>
        <topology evidence="1">Multi-pass membrane protein</topology>
    </subcellularLocation>
</comment>
<dbReference type="Pfam" id="PF01694">
    <property type="entry name" value="Rhomboid"/>
    <property type="match status" value="1"/>
</dbReference>
<dbReference type="InterPro" id="IPR022764">
    <property type="entry name" value="Peptidase_S54_rhomboid_dom"/>
</dbReference>
<gene>
    <name evidence="7" type="ORF">M998_2136</name>
</gene>
<feature type="transmembrane region" description="Helical" evidence="5">
    <location>
        <begin position="109"/>
        <end position="128"/>
    </location>
</feature>
<feature type="transmembrane region" description="Helical" evidence="5">
    <location>
        <begin position="84"/>
        <end position="103"/>
    </location>
</feature>
<evidence type="ECO:0000313" key="8">
    <source>
        <dbReference type="Proteomes" id="UP000078224"/>
    </source>
</evidence>
<feature type="domain" description="Peptidase S54 rhomboid" evidence="6">
    <location>
        <begin position="51"/>
        <end position="178"/>
    </location>
</feature>
<feature type="transmembrane region" description="Helical" evidence="5">
    <location>
        <begin position="54"/>
        <end position="77"/>
    </location>
</feature>
<dbReference type="RefSeq" id="WP_068437877.1">
    <property type="nucleotide sequence ID" value="NZ_LXEW01000031.1"/>
</dbReference>
<protein>
    <submittedName>
        <fullName evidence="7">Rhomboid family protein</fullName>
        <ecNumber evidence="7">3.4.21.-</ecNumber>
    </submittedName>
</protein>
<dbReference type="GO" id="GO:0004252">
    <property type="term" value="F:serine-type endopeptidase activity"/>
    <property type="evidence" value="ECO:0007669"/>
    <property type="project" value="InterPro"/>
</dbReference>
<dbReference type="SUPFAM" id="SSF144091">
    <property type="entry name" value="Rhomboid-like"/>
    <property type="match status" value="1"/>
</dbReference>
<evidence type="ECO:0000256" key="2">
    <source>
        <dbReference type="ARBA" id="ARBA00022692"/>
    </source>
</evidence>
<keyword evidence="8" id="KW-1185">Reference proteome</keyword>
<dbReference type="InterPro" id="IPR035952">
    <property type="entry name" value="Rhomboid-like_sf"/>
</dbReference>
<keyword evidence="3 5" id="KW-1133">Transmembrane helix</keyword>
<dbReference type="GO" id="GO:0016020">
    <property type="term" value="C:membrane"/>
    <property type="evidence" value="ECO:0007669"/>
    <property type="project" value="UniProtKB-SubCell"/>
</dbReference>
<comment type="caution">
    <text evidence="7">The sequence shown here is derived from an EMBL/GenBank/DDBJ whole genome shotgun (WGS) entry which is preliminary data.</text>
</comment>
<keyword evidence="4 5" id="KW-0472">Membrane</keyword>
<evidence type="ECO:0000259" key="6">
    <source>
        <dbReference type="Pfam" id="PF01694"/>
    </source>
</evidence>
<evidence type="ECO:0000313" key="7">
    <source>
        <dbReference type="EMBL" id="OAT51521.1"/>
    </source>
</evidence>
<dbReference type="Gene3D" id="1.20.1540.10">
    <property type="entry name" value="Rhomboid-like"/>
    <property type="match status" value="1"/>
</dbReference>
<dbReference type="EC" id="3.4.21.-" evidence="7"/>
<dbReference type="Proteomes" id="UP000078224">
    <property type="component" value="Unassembled WGS sequence"/>
</dbReference>
<name>A0A1B7JUF3_9GAMM</name>
<evidence type="ECO:0000256" key="3">
    <source>
        <dbReference type="ARBA" id="ARBA00022989"/>
    </source>
</evidence>
<keyword evidence="2 5" id="KW-0812">Transmembrane</keyword>
<dbReference type="EMBL" id="LXEW01000031">
    <property type="protein sequence ID" value="OAT51521.1"/>
    <property type="molecule type" value="Genomic_DNA"/>
</dbReference>
<dbReference type="AlphaFoldDB" id="A0A1B7JUF3"/>
<reference evidence="7 8" key="1">
    <citation type="submission" date="2016-04" db="EMBL/GenBank/DDBJ databases">
        <title>ATOL: Assembling a taxonomically balanced genome-scale reconstruction of the evolutionary history of the Enterobacteriaceae.</title>
        <authorList>
            <person name="Plunkett G.III."/>
            <person name="Neeno-Eckwall E.C."/>
            <person name="Glasner J.D."/>
            <person name="Perna N.T."/>
        </authorList>
    </citation>
    <scope>NUCLEOTIDE SEQUENCE [LARGE SCALE GENOMIC DNA]</scope>
    <source>
        <strain evidence="7 8">ATCC 35613</strain>
    </source>
</reference>
<feature type="transmembrane region" description="Helical" evidence="5">
    <location>
        <begin position="135"/>
        <end position="153"/>
    </location>
</feature>
<sequence>MKPWLNTRIKLLAVLAGFLLLIQLINSLTGGSLIHLGIIPRTLNGLIGIPLAPFIHGSWGHLLGNLPPLMVLSALLLHRAIKEYLYASLFIIITGGLAVWLVGRDAVHVGASGWVFGLWGLLIAQGFFRRNLIDILISLLVLFYFGAMASGLLPVHQYISTESHIAGALSGALYAWLMNKHHKTTPST</sequence>
<keyword evidence="7" id="KW-0378">Hydrolase</keyword>
<dbReference type="OrthoDB" id="465874at2"/>
<evidence type="ECO:0000256" key="4">
    <source>
        <dbReference type="ARBA" id="ARBA00023136"/>
    </source>
</evidence>
<proteinExistence type="predicted"/>
<organism evidence="7 8">
    <name type="scientific">Providencia heimbachae ATCC 35613</name>
    <dbReference type="NCBI Taxonomy" id="1354272"/>
    <lineage>
        <taxon>Bacteria</taxon>
        <taxon>Pseudomonadati</taxon>
        <taxon>Pseudomonadota</taxon>
        <taxon>Gammaproteobacteria</taxon>
        <taxon>Enterobacterales</taxon>
        <taxon>Morganellaceae</taxon>
        <taxon>Providencia</taxon>
    </lineage>
</organism>
<accession>A0A1B7JUF3</accession>
<evidence type="ECO:0000256" key="5">
    <source>
        <dbReference type="SAM" id="Phobius"/>
    </source>
</evidence>
<evidence type="ECO:0000256" key="1">
    <source>
        <dbReference type="ARBA" id="ARBA00004141"/>
    </source>
</evidence>